<keyword evidence="5" id="KW-1185">Reference proteome</keyword>
<evidence type="ECO:0000313" key="5">
    <source>
        <dbReference type="Proteomes" id="UP000295727"/>
    </source>
</evidence>
<dbReference type="InterPro" id="IPR052521">
    <property type="entry name" value="Cell_div_SPOR-domain"/>
</dbReference>
<gene>
    <name evidence="4" type="ORF">E1956_01845</name>
</gene>
<evidence type="ECO:0000256" key="1">
    <source>
        <dbReference type="SAM" id="MobiDB-lite"/>
    </source>
</evidence>
<evidence type="ECO:0000313" key="4">
    <source>
        <dbReference type="EMBL" id="QBQ96044.1"/>
    </source>
</evidence>
<evidence type="ECO:0000259" key="3">
    <source>
        <dbReference type="PROSITE" id="PS51724"/>
    </source>
</evidence>
<keyword evidence="4" id="KW-0132">Cell division</keyword>
<reference evidence="4 5" key="1">
    <citation type="submission" date="2019-03" db="EMBL/GenBank/DDBJ databases">
        <title>Paraburkholderia sp. 7MH5, isolated from subtropical forest soil.</title>
        <authorList>
            <person name="Gao Z.-H."/>
            <person name="Qiu L.-H."/>
        </authorList>
    </citation>
    <scope>NUCLEOTIDE SEQUENCE [LARGE SCALE GENOMIC DNA]</scope>
    <source>
        <strain evidence="4 5">7MH5</strain>
    </source>
</reference>
<dbReference type="GO" id="GO:0032153">
    <property type="term" value="C:cell division site"/>
    <property type="evidence" value="ECO:0007669"/>
    <property type="project" value="TreeGrafter"/>
</dbReference>
<dbReference type="SUPFAM" id="SSF110997">
    <property type="entry name" value="Sporulation related repeat"/>
    <property type="match status" value="1"/>
</dbReference>
<dbReference type="GO" id="GO:0030428">
    <property type="term" value="C:cell septum"/>
    <property type="evidence" value="ECO:0007669"/>
    <property type="project" value="TreeGrafter"/>
</dbReference>
<dbReference type="GO" id="GO:0032506">
    <property type="term" value="P:cytokinetic process"/>
    <property type="evidence" value="ECO:0007669"/>
    <property type="project" value="TreeGrafter"/>
</dbReference>
<dbReference type="AlphaFoldDB" id="A0A4P7CP92"/>
<dbReference type="PROSITE" id="PS51724">
    <property type="entry name" value="SPOR"/>
    <property type="match status" value="1"/>
</dbReference>
<keyword evidence="4" id="KW-0131">Cell cycle</keyword>
<feature type="compositionally biased region" description="Low complexity" evidence="1">
    <location>
        <begin position="175"/>
        <end position="199"/>
    </location>
</feature>
<dbReference type="PANTHER" id="PTHR38687:SF1">
    <property type="entry name" value="CELL DIVISION PROTEIN DEDD"/>
    <property type="match status" value="1"/>
</dbReference>
<proteinExistence type="predicted"/>
<keyword evidence="2" id="KW-0812">Transmembrane</keyword>
<feature type="domain" description="SPOR" evidence="3">
    <location>
        <begin position="211"/>
        <end position="289"/>
    </location>
</feature>
<keyword evidence="2" id="KW-1133">Transmembrane helix</keyword>
<dbReference type="RefSeq" id="WP_134746909.1">
    <property type="nucleotide sequence ID" value="NZ_CP038148.1"/>
</dbReference>
<feature type="compositionally biased region" description="Polar residues" evidence="1">
    <location>
        <begin position="82"/>
        <end position="109"/>
    </location>
</feature>
<name>A0A4P7CP92_9BURK</name>
<dbReference type="Gene3D" id="3.30.70.1070">
    <property type="entry name" value="Sporulation related repeat"/>
    <property type="match status" value="1"/>
</dbReference>
<accession>A0A4P7CP92</accession>
<evidence type="ECO:0000256" key="2">
    <source>
        <dbReference type="SAM" id="Phobius"/>
    </source>
</evidence>
<dbReference type="Pfam" id="PF05036">
    <property type="entry name" value="SPOR"/>
    <property type="match status" value="1"/>
</dbReference>
<dbReference type="PANTHER" id="PTHR38687">
    <property type="entry name" value="CELL DIVISION PROTEIN DEDD-RELATED"/>
    <property type="match status" value="1"/>
</dbReference>
<dbReference type="InterPro" id="IPR007730">
    <property type="entry name" value="SPOR-like_dom"/>
</dbReference>
<protein>
    <submittedName>
        <fullName evidence="4">Cell division protein</fullName>
    </submittedName>
</protein>
<sequence>MQVIQTMAKPRRTTKQQSKQSGGTFLGVVLGLIVGLAIAVVVALYITRSPTPFVSKVAPPTDASQSEQYDPNRVLQGKTPGQPVTPQAAQSTPPNTAPGQTTNQSQSSGMLEEPQIVEVPPSGSTDNGAGNEANTGANSGANSANNNAGANNGVAVAPRPSTNSNATPAAPKPQAPAQQLANNQPQKAPNAIPAPSASNMKPAQPGAPTATDANTGYFLQVGAYKTSADAEQQRARLAFQGFESKVTQRDAGGITYYRVRIGPFSKFDDMNSTRQRLSDAGIDTAVIRFTKQ</sequence>
<feature type="transmembrane region" description="Helical" evidence="2">
    <location>
        <begin position="21"/>
        <end position="46"/>
    </location>
</feature>
<dbReference type="OrthoDB" id="7063246at2"/>
<dbReference type="Proteomes" id="UP000295727">
    <property type="component" value="Chromosome 1"/>
</dbReference>
<feature type="region of interest" description="Disordered" evidence="1">
    <location>
        <begin position="52"/>
        <end position="212"/>
    </location>
</feature>
<keyword evidence="2" id="KW-0472">Membrane</keyword>
<dbReference type="InterPro" id="IPR036680">
    <property type="entry name" value="SPOR-like_sf"/>
</dbReference>
<feature type="region of interest" description="Disordered" evidence="1">
    <location>
        <begin position="1"/>
        <end position="20"/>
    </location>
</feature>
<dbReference type="EMBL" id="CP038148">
    <property type="protein sequence ID" value="QBQ96044.1"/>
    <property type="molecule type" value="Genomic_DNA"/>
</dbReference>
<feature type="compositionally biased region" description="Low complexity" evidence="1">
    <location>
        <begin position="127"/>
        <end position="157"/>
    </location>
</feature>
<dbReference type="GO" id="GO:0042834">
    <property type="term" value="F:peptidoglycan binding"/>
    <property type="evidence" value="ECO:0007669"/>
    <property type="project" value="InterPro"/>
</dbReference>
<organism evidence="4 5">
    <name type="scientific">Paraburkholderia pallida</name>
    <dbReference type="NCBI Taxonomy" id="2547399"/>
    <lineage>
        <taxon>Bacteria</taxon>
        <taxon>Pseudomonadati</taxon>
        <taxon>Pseudomonadota</taxon>
        <taxon>Betaproteobacteria</taxon>
        <taxon>Burkholderiales</taxon>
        <taxon>Burkholderiaceae</taxon>
        <taxon>Paraburkholderia</taxon>
    </lineage>
</organism>
<dbReference type="KEGG" id="ppai:E1956_01845"/>